<dbReference type="OrthoDB" id="2063545at2"/>
<evidence type="ECO:0000256" key="1">
    <source>
        <dbReference type="SAM" id="Phobius"/>
    </source>
</evidence>
<feature type="transmembrane region" description="Helical" evidence="1">
    <location>
        <begin position="53"/>
        <end position="71"/>
    </location>
</feature>
<dbReference type="Pfam" id="PF06496">
    <property type="entry name" value="DUF1097"/>
    <property type="match status" value="1"/>
</dbReference>
<feature type="transmembrane region" description="Helical" evidence="1">
    <location>
        <begin position="109"/>
        <end position="125"/>
    </location>
</feature>
<keyword evidence="1" id="KW-1133">Transmembrane helix</keyword>
<evidence type="ECO:0000313" key="2">
    <source>
        <dbReference type="EMBL" id="ADI01449.1"/>
    </source>
</evidence>
<feature type="transmembrane region" description="Helical" evidence="1">
    <location>
        <begin position="27"/>
        <end position="44"/>
    </location>
</feature>
<sequence>MPLALSVGVLAGLLTYFAVATSSALHIVVWVSFIAWAVFFVAGADKNGVLKSLVPLCGGTVWGCICILAMQGLARGFSLPALSVLVGLAALVIVLMMKLPLFELAPAQFLGFAAYFGSYFGNAVGPNQSPVFVALCVAVSLAVGVLVGLVSVQIPNLFSGKEVSSQ</sequence>
<dbReference type="RefSeq" id="WP_013174851.1">
    <property type="nucleotide sequence ID" value="NC_014220.1"/>
</dbReference>
<proteinExistence type="predicted"/>
<protein>
    <submittedName>
        <fullName evidence="2">Glutathione-regulated potassium-efflux system protein</fullName>
    </submittedName>
</protein>
<keyword evidence="1" id="KW-0812">Transmembrane</keyword>
<accession>D7CL64</accession>
<organism evidence="2 3">
    <name type="scientific">Syntrophothermus lipocalidus (strain DSM 12680 / TGB-C1)</name>
    <dbReference type="NCBI Taxonomy" id="643648"/>
    <lineage>
        <taxon>Bacteria</taxon>
        <taxon>Bacillati</taxon>
        <taxon>Bacillota</taxon>
        <taxon>Clostridia</taxon>
        <taxon>Eubacteriales</taxon>
        <taxon>Syntrophomonadaceae</taxon>
        <taxon>Syntrophothermus</taxon>
    </lineage>
</organism>
<keyword evidence="3" id="KW-1185">Reference proteome</keyword>
<dbReference type="STRING" id="643648.Slip_0666"/>
<feature type="transmembrane region" description="Helical" evidence="1">
    <location>
        <begin position="77"/>
        <end position="97"/>
    </location>
</feature>
<reference evidence="3" key="1">
    <citation type="journal article" date="2010" name="Stand. Genomic Sci.">
        <title>Complete genome sequence of Syntrophothermus lipocalidus type strain (TGB-C1T).</title>
        <authorList>
            <consortium name="US DOE Joint Genome Institute (JGI-PGF)"/>
            <person name="Djao O."/>
            <person name="Zhang X."/>
            <person name="Lucas S."/>
            <person name="Lapidus A."/>
            <person name="Glavina Del Rio T."/>
            <person name="Nolan M."/>
            <person name="Tice H."/>
            <person name="Cheng J."/>
            <person name="Han C."/>
            <person name="Tapia R."/>
            <person name="Goodwin L."/>
            <person name="Pitluck S."/>
            <person name="Liolios K."/>
            <person name="Ivanova N."/>
            <person name="Mavromatis K."/>
            <person name="Mikhailova N."/>
            <person name="Ovchinnikova G."/>
            <person name="Pati A."/>
            <person name="Brambilla E."/>
            <person name="Chen A."/>
            <person name="Palaniappan K."/>
            <person name="Land M."/>
            <person name="Hauser L."/>
            <person name="Chang Y."/>
            <person name="Jeffries C."/>
            <person name="Rohde M."/>
            <person name="Sikorski J."/>
            <person name="Spring S."/>
            <person name="Goker M."/>
            <person name="Detter J."/>
            <person name="Woyke T."/>
            <person name="Bristow J."/>
            <person name="Eisen J."/>
            <person name="Markowitz V."/>
            <person name="Hugenholtz P."/>
            <person name="Kyrpides N."/>
            <person name="Klenk H."/>
        </authorList>
    </citation>
    <scope>NUCLEOTIDE SEQUENCE [LARGE SCALE GENOMIC DNA]</scope>
    <source>
        <strain evidence="3">DSM 12680 / TGB-C1</strain>
    </source>
</reference>
<dbReference type="HOGENOM" id="CLU_104628_1_0_9"/>
<dbReference type="Proteomes" id="UP000000378">
    <property type="component" value="Chromosome"/>
</dbReference>
<dbReference type="EMBL" id="CP002048">
    <property type="protein sequence ID" value="ADI01449.1"/>
    <property type="molecule type" value="Genomic_DNA"/>
</dbReference>
<dbReference type="KEGG" id="slp:Slip_0666"/>
<keyword evidence="1" id="KW-0472">Membrane</keyword>
<dbReference type="AlphaFoldDB" id="D7CL64"/>
<feature type="transmembrane region" description="Helical" evidence="1">
    <location>
        <begin position="131"/>
        <end position="152"/>
    </location>
</feature>
<gene>
    <name evidence="2" type="ordered locus">Slip_0666</name>
</gene>
<reference evidence="2 3" key="2">
    <citation type="journal article" date="2010" name="Stand. Genomic Sci.">
        <title>Complete genome sequence of Syntrophothermus lipocalidus type strain (TGB-C1).</title>
        <authorList>
            <person name="Djao O.D."/>
            <person name="Zhang X."/>
            <person name="Lucas S."/>
            <person name="Lapidus A."/>
            <person name="Del Rio T.G."/>
            <person name="Nolan M."/>
            <person name="Tice H."/>
            <person name="Cheng J.F."/>
            <person name="Han C."/>
            <person name="Tapia R."/>
            <person name="Goodwin L."/>
            <person name="Pitluck S."/>
            <person name="Liolios K."/>
            <person name="Ivanova N."/>
            <person name="Mavromatis K."/>
            <person name="Mikhailova N."/>
            <person name="Ovchinnikova G."/>
            <person name="Pati A."/>
            <person name="Brambilla E."/>
            <person name="Chen A."/>
            <person name="Palaniappan K."/>
            <person name="Land M."/>
            <person name="Hauser L."/>
            <person name="Chang Y.J."/>
            <person name="Jeffries C.D."/>
            <person name="Rohde M."/>
            <person name="Sikorski J."/>
            <person name="Spring S."/>
            <person name="Goker M."/>
            <person name="Detter J.C."/>
            <person name="Woyke T."/>
            <person name="Bristow J."/>
            <person name="Eisen J.A."/>
            <person name="Markowitz V."/>
            <person name="Hugenholtz P."/>
            <person name="Kyrpides N.C."/>
            <person name="Klenk H.P."/>
        </authorList>
    </citation>
    <scope>NUCLEOTIDE SEQUENCE [LARGE SCALE GENOMIC DNA]</scope>
    <source>
        <strain evidence="3">DSM 12680 / TGB-C1</strain>
    </source>
</reference>
<dbReference type="InterPro" id="IPR009476">
    <property type="entry name" value="DUF1097"/>
</dbReference>
<name>D7CL64_SYNLT</name>
<evidence type="ECO:0000313" key="3">
    <source>
        <dbReference type="Proteomes" id="UP000000378"/>
    </source>
</evidence>